<dbReference type="HAMAP" id="MF_00272">
    <property type="entry name" value="GcvH"/>
    <property type="match status" value="1"/>
</dbReference>
<dbReference type="GO" id="GO:0005960">
    <property type="term" value="C:glycine cleavage complex"/>
    <property type="evidence" value="ECO:0007669"/>
    <property type="project" value="InterPro"/>
</dbReference>
<evidence type="ECO:0000259" key="5">
    <source>
        <dbReference type="PROSITE" id="PS50968"/>
    </source>
</evidence>
<evidence type="ECO:0000313" key="6">
    <source>
        <dbReference type="EMBL" id="OGD79449.1"/>
    </source>
</evidence>
<organism evidence="6 7">
    <name type="scientific">Candidatus Coatesbacteria bacterium RBG_13_66_14</name>
    <dbReference type="NCBI Taxonomy" id="1817816"/>
    <lineage>
        <taxon>Bacteria</taxon>
        <taxon>Candidatus Coatesiibacteriota</taxon>
    </lineage>
</organism>
<comment type="similarity">
    <text evidence="1 3">Belongs to the GcvH family.</text>
</comment>
<dbReference type="InterPro" id="IPR011053">
    <property type="entry name" value="Single_hybrid_motif"/>
</dbReference>
<sequence>MSYPDDRKYTDTHEWVIFDPEEATIGITDYAAHQLGELVYLELPDVGDRIEAGSECGVVESVKAANDVIAPISGEVTEINIAAVEEPKKVNDDPHGSGWLIKIKPDKPEQMRDLNNAAAYEELLGEE</sequence>
<feature type="domain" description="Lipoyl-binding" evidence="5">
    <location>
        <begin position="22"/>
        <end position="104"/>
    </location>
</feature>
<comment type="caution">
    <text evidence="6">The sequence shown here is derived from an EMBL/GenBank/DDBJ whole genome shotgun (WGS) entry which is preliminary data.</text>
</comment>
<dbReference type="EMBL" id="MFAF01000010">
    <property type="protein sequence ID" value="OGD79449.1"/>
    <property type="molecule type" value="Genomic_DNA"/>
</dbReference>
<evidence type="ECO:0000256" key="3">
    <source>
        <dbReference type="HAMAP-Rule" id="MF_00272"/>
    </source>
</evidence>
<dbReference type="AlphaFoldDB" id="A0A1F5FIH7"/>
<dbReference type="Pfam" id="PF01597">
    <property type="entry name" value="GCV_H"/>
    <property type="match status" value="1"/>
</dbReference>
<dbReference type="InterPro" id="IPR000089">
    <property type="entry name" value="Biotin_lipoyl"/>
</dbReference>
<dbReference type="GO" id="GO:0005737">
    <property type="term" value="C:cytoplasm"/>
    <property type="evidence" value="ECO:0007669"/>
    <property type="project" value="TreeGrafter"/>
</dbReference>
<dbReference type="STRING" id="1817816.A2Y64_00130"/>
<name>A0A1F5FIH7_9BACT</name>
<proteinExistence type="inferred from homology"/>
<dbReference type="PROSITE" id="PS00189">
    <property type="entry name" value="LIPOYL"/>
    <property type="match status" value="1"/>
</dbReference>
<evidence type="ECO:0000313" key="7">
    <source>
        <dbReference type="Proteomes" id="UP000177187"/>
    </source>
</evidence>
<comment type="cofactor">
    <cofactor evidence="3">
        <name>(R)-lipoate</name>
        <dbReference type="ChEBI" id="CHEBI:83088"/>
    </cofactor>
    <text evidence="3">Binds 1 lipoyl cofactor covalently.</text>
</comment>
<accession>A0A1F5FIH7</accession>
<evidence type="ECO:0000256" key="2">
    <source>
        <dbReference type="ARBA" id="ARBA00022823"/>
    </source>
</evidence>
<dbReference type="PANTHER" id="PTHR11715:SF3">
    <property type="entry name" value="GLYCINE CLEAVAGE SYSTEM H PROTEIN-RELATED"/>
    <property type="match status" value="1"/>
</dbReference>
<dbReference type="InterPro" id="IPR033753">
    <property type="entry name" value="GCV_H/Fam206"/>
</dbReference>
<dbReference type="GO" id="GO:0009249">
    <property type="term" value="P:protein lipoylation"/>
    <property type="evidence" value="ECO:0007669"/>
    <property type="project" value="TreeGrafter"/>
</dbReference>
<dbReference type="SUPFAM" id="SSF51230">
    <property type="entry name" value="Single hybrid motif"/>
    <property type="match status" value="1"/>
</dbReference>
<reference evidence="6 7" key="1">
    <citation type="journal article" date="2016" name="Nat. Commun.">
        <title>Thousands of microbial genomes shed light on interconnected biogeochemical processes in an aquifer system.</title>
        <authorList>
            <person name="Anantharaman K."/>
            <person name="Brown C.T."/>
            <person name="Hug L.A."/>
            <person name="Sharon I."/>
            <person name="Castelle C.J."/>
            <person name="Probst A.J."/>
            <person name="Thomas B.C."/>
            <person name="Singh A."/>
            <person name="Wilkins M.J."/>
            <person name="Karaoz U."/>
            <person name="Brodie E.L."/>
            <person name="Williams K.H."/>
            <person name="Hubbard S.S."/>
            <person name="Banfield J.F."/>
        </authorList>
    </citation>
    <scope>NUCLEOTIDE SEQUENCE [LARGE SCALE GENOMIC DNA]</scope>
</reference>
<dbReference type="InterPro" id="IPR003016">
    <property type="entry name" value="2-oxoA_DH_lipoyl-BS"/>
</dbReference>
<dbReference type="PROSITE" id="PS50968">
    <property type="entry name" value="BIOTINYL_LIPOYL"/>
    <property type="match status" value="1"/>
</dbReference>
<comment type="function">
    <text evidence="3">The glycine cleavage system catalyzes the degradation of glycine. The H protein shuttles the methylamine group of glycine from the P protein to the T protein.</text>
</comment>
<keyword evidence="2 3" id="KW-0450">Lipoyl</keyword>
<gene>
    <name evidence="3" type="primary">gcvH</name>
    <name evidence="6" type="ORF">A2Y64_00130</name>
</gene>
<dbReference type="Proteomes" id="UP000177187">
    <property type="component" value="Unassembled WGS sequence"/>
</dbReference>
<dbReference type="Gene3D" id="2.40.50.100">
    <property type="match status" value="1"/>
</dbReference>
<protein>
    <recommendedName>
        <fullName evidence="3">Glycine cleavage system H protein</fullName>
    </recommendedName>
</protein>
<dbReference type="NCBIfam" id="NF002270">
    <property type="entry name" value="PRK01202.1"/>
    <property type="match status" value="1"/>
</dbReference>
<dbReference type="GO" id="GO:0019464">
    <property type="term" value="P:glycine decarboxylation via glycine cleavage system"/>
    <property type="evidence" value="ECO:0007669"/>
    <property type="project" value="UniProtKB-UniRule"/>
</dbReference>
<feature type="modified residue" description="N6-lipoyllysine" evidence="3 4">
    <location>
        <position position="63"/>
    </location>
</feature>
<dbReference type="InterPro" id="IPR017453">
    <property type="entry name" value="GCV_H_sub"/>
</dbReference>
<evidence type="ECO:0000256" key="4">
    <source>
        <dbReference type="PIRSR" id="PIRSR617453-50"/>
    </source>
</evidence>
<evidence type="ECO:0000256" key="1">
    <source>
        <dbReference type="ARBA" id="ARBA00009249"/>
    </source>
</evidence>
<dbReference type="PANTHER" id="PTHR11715">
    <property type="entry name" value="GLYCINE CLEAVAGE SYSTEM H PROTEIN"/>
    <property type="match status" value="1"/>
</dbReference>
<comment type="subunit">
    <text evidence="3">The glycine cleavage system is composed of four proteins: P, T, L and H.</text>
</comment>
<dbReference type="CDD" id="cd06848">
    <property type="entry name" value="GCS_H"/>
    <property type="match status" value="1"/>
</dbReference>
<dbReference type="NCBIfam" id="TIGR00527">
    <property type="entry name" value="gcvH"/>
    <property type="match status" value="1"/>
</dbReference>
<dbReference type="InterPro" id="IPR002930">
    <property type="entry name" value="GCV_H"/>
</dbReference>